<evidence type="ECO:0000256" key="1">
    <source>
        <dbReference type="SAM" id="MobiDB-lite"/>
    </source>
</evidence>
<sequence length="914" mass="100394">MPTVPQYQRQSQTQTAPVMTSNLRVPENPLVQGIQQAADTSINMMADAKRKADVALSQDALLQFNQFGDDQFNNPDNGLITKQGKAALGQSDVVMQNMQQKAQDLLGTVPDGEARQQLSFQLQQSMQSFHNQARRYEVDQFQQFQDQAFTSGNSLAVTQSTDLYNDNQAFVGLAKQRFDAIDQYADAHGMPDEWRVQQKTQLKEQMGQSAWVGNIAQKYSELLQTNGEPGDLDGVSRVVAHGNSGAARGLRNNNPGNIEAGSNPWEGQTGSDGRFATFATPEHGIRALGKNLLSYQRQGYDTVSEIVNRWAPASDGNNTDAYIKALCSALGVGANDPLDVSNPKTLAALCAGIVKHENGSVPYSADQLETGVSAALGLTNLDSPKRYTGNAAFDAMSPQMQMQALRQANELNNQYRQQYAEQLSSVVKDAYSALDEGLRPAQLPSEADFIRANGPRVGALKWQDMQAQIQYGGVIGAAKDLTPEGRQDILERLRPQDPNAPGFAANQQRWEKMQSKFKQMDTEWQAQQGRNRLVSSLQNNFPLDPNDKSNQAAVDHYFAQDIAPSFSISDPQSINALATVTTKSGMIPTQVKTMLNSGATSRDPALVVPMAKFYGQLFDNNPAAAATLDKGTMAFYGKVYDYSRAGVPEDKAVDMAYSQVFQQDDRMKQMLSTAMRDKKYVAARTTAAQNNASSLTSFGSWSPDITDPGKSNAAYQRDYQTIYDANFAQTGGDADQAEKMTNAMIRTTWGVSTINGSAEVMKYAPEALYGVNSGSGNWIEGQWYQEKNELKAKAFGGARSDTDLVIVSDGVTPRDKSYAVMVRQKNQDGYDDVRPYYGENGLPVRFKPDQQTSPMYRQTMQFQQQRVDEARVKREGNPLPQFSNNEGYTPPDLTKPFGYGSANNLPSNIYAGGK</sequence>
<dbReference type="AlphaFoldDB" id="A0A2X3KF91"/>
<feature type="region of interest" description="Disordered" evidence="1">
    <location>
        <begin position="876"/>
        <end position="914"/>
    </location>
</feature>
<dbReference type="EMBL" id="UASO01000005">
    <property type="protein sequence ID" value="SQC86150.1"/>
    <property type="molecule type" value="Genomic_DNA"/>
</dbReference>
<evidence type="ECO:0000313" key="4">
    <source>
        <dbReference type="Proteomes" id="UP000250675"/>
    </source>
</evidence>
<evidence type="ECO:0000313" key="2">
    <source>
        <dbReference type="EMBL" id="SQC86150.1"/>
    </source>
</evidence>
<accession>A0A2X3KF91</accession>
<organism evidence="2 4">
    <name type="scientific">Klebsiella pneumoniae</name>
    <dbReference type="NCBI Taxonomy" id="573"/>
    <lineage>
        <taxon>Bacteria</taxon>
        <taxon>Pseudomonadati</taxon>
        <taxon>Pseudomonadota</taxon>
        <taxon>Gammaproteobacteria</taxon>
        <taxon>Enterobacterales</taxon>
        <taxon>Enterobacteriaceae</taxon>
        <taxon>Klebsiella/Raoultella group</taxon>
        <taxon>Klebsiella</taxon>
        <taxon>Klebsiella pneumoniae complex</taxon>
    </lineage>
</organism>
<evidence type="ECO:0000313" key="3">
    <source>
        <dbReference type="EMBL" id="STT96196.1"/>
    </source>
</evidence>
<dbReference type="Proteomes" id="UP000254103">
    <property type="component" value="Unassembled WGS sequence"/>
</dbReference>
<keyword evidence="2" id="KW-0472">Membrane</keyword>
<keyword evidence="2" id="KW-0812">Transmembrane</keyword>
<protein>
    <submittedName>
        <fullName evidence="2">Putative transmembrane protein</fullName>
    </submittedName>
</protein>
<reference evidence="4 5" key="1">
    <citation type="submission" date="2018-06" db="EMBL/GenBank/DDBJ databases">
        <authorList>
            <consortium name="Pathogen Informatics"/>
            <person name="Doyle S."/>
        </authorList>
    </citation>
    <scope>NUCLEOTIDE SEQUENCE [LARGE SCALE GENOMIC DNA]</scope>
    <source>
        <strain evidence="3 5">NCTC5052</strain>
        <strain evidence="2 4">NCTC9645</strain>
    </source>
</reference>
<gene>
    <name evidence="3" type="ORF">NCTC5052_04734</name>
    <name evidence="2" type="ORF">NCTC9645_04222</name>
</gene>
<proteinExistence type="predicted"/>
<dbReference type="Proteomes" id="UP000250675">
    <property type="component" value="Unassembled WGS sequence"/>
</dbReference>
<dbReference type="EMBL" id="UGLJ01000002">
    <property type="protein sequence ID" value="STT96196.1"/>
    <property type="molecule type" value="Genomic_DNA"/>
</dbReference>
<evidence type="ECO:0000313" key="5">
    <source>
        <dbReference type="Proteomes" id="UP000254103"/>
    </source>
</evidence>
<name>A0A2X3KF91_KLEPN</name>